<evidence type="ECO:0000256" key="2">
    <source>
        <dbReference type="ARBA" id="ARBA00022722"/>
    </source>
</evidence>
<evidence type="ECO:0000259" key="6">
    <source>
        <dbReference type="Pfam" id="PF03755"/>
    </source>
</evidence>
<evidence type="ECO:0000256" key="3">
    <source>
        <dbReference type="ARBA" id="ARBA00022759"/>
    </source>
</evidence>
<evidence type="ECO:0000256" key="5">
    <source>
        <dbReference type="ARBA" id="ARBA00035648"/>
    </source>
</evidence>
<comment type="cofactor">
    <cofactor evidence="1">
        <name>a divalent metal cation</name>
        <dbReference type="ChEBI" id="CHEBI:60240"/>
    </cofactor>
</comment>
<dbReference type="PANTHER" id="PTHR30636">
    <property type="entry name" value="UPF0701 PROTEIN YICC"/>
    <property type="match status" value="1"/>
</dbReference>
<keyword evidence="9" id="KW-1185">Reference proteome</keyword>
<dbReference type="Pfam" id="PF03755">
    <property type="entry name" value="YicC-like_N"/>
    <property type="match status" value="1"/>
</dbReference>
<dbReference type="InterPro" id="IPR005229">
    <property type="entry name" value="YicC/YloC-like"/>
</dbReference>
<comment type="caution">
    <text evidence="8">The sequence shown here is derived from an EMBL/GenBank/DDBJ whole genome shotgun (WGS) entry which is preliminary data.</text>
</comment>
<dbReference type="PANTHER" id="PTHR30636:SF3">
    <property type="entry name" value="UPF0701 PROTEIN YICC"/>
    <property type="match status" value="1"/>
</dbReference>
<name>A0ABU0H0B5_9HYPH</name>
<dbReference type="InterPro" id="IPR013527">
    <property type="entry name" value="YicC-like_N"/>
</dbReference>
<gene>
    <name evidence="8" type="ORF">QO014_000129</name>
</gene>
<feature type="domain" description="Endoribonuclease YicC-like N-terminal" evidence="6">
    <location>
        <begin position="11"/>
        <end position="164"/>
    </location>
</feature>
<dbReference type="NCBIfam" id="TIGR00255">
    <property type="entry name" value="YicC/YloC family endoribonuclease"/>
    <property type="match status" value="1"/>
</dbReference>
<dbReference type="EMBL" id="JAUSVO010000001">
    <property type="protein sequence ID" value="MDQ0435759.1"/>
    <property type="molecule type" value="Genomic_DNA"/>
</dbReference>
<accession>A0ABU0H0B5</accession>
<dbReference type="InterPro" id="IPR013551">
    <property type="entry name" value="YicC-like_C"/>
</dbReference>
<evidence type="ECO:0000256" key="1">
    <source>
        <dbReference type="ARBA" id="ARBA00001968"/>
    </source>
</evidence>
<keyword evidence="4" id="KW-0378">Hydrolase</keyword>
<dbReference type="Pfam" id="PF08340">
    <property type="entry name" value="YicC-like_C"/>
    <property type="match status" value="1"/>
</dbReference>
<evidence type="ECO:0000313" key="8">
    <source>
        <dbReference type="EMBL" id="MDQ0435759.1"/>
    </source>
</evidence>
<comment type="similarity">
    <text evidence="5">Belongs to the YicC/YloC family.</text>
</comment>
<keyword evidence="2" id="KW-0540">Nuclease</keyword>
<proteinExistence type="inferred from homology"/>
<dbReference type="Proteomes" id="UP001241603">
    <property type="component" value="Unassembled WGS sequence"/>
</dbReference>
<reference evidence="8 9" key="1">
    <citation type="submission" date="2023-07" db="EMBL/GenBank/DDBJ databases">
        <title>Genomic Encyclopedia of Type Strains, Phase IV (KMG-IV): sequencing the most valuable type-strain genomes for metagenomic binning, comparative biology and taxonomic classification.</title>
        <authorList>
            <person name="Goeker M."/>
        </authorList>
    </citation>
    <scope>NUCLEOTIDE SEQUENCE [LARGE SCALE GENOMIC DNA]</scope>
    <source>
        <strain evidence="8 9">B6-8</strain>
    </source>
</reference>
<evidence type="ECO:0000259" key="7">
    <source>
        <dbReference type="Pfam" id="PF08340"/>
    </source>
</evidence>
<protein>
    <submittedName>
        <fullName evidence="8">Uncharacterized protein (TIGR00255 family)</fullName>
    </submittedName>
</protein>
<keyword evidence="3" id="KW-0255">Endonuclease</keyword>
<sequence length="302" mass="32678">MLESGASMALMSMTGFARIAGAGFGYRWTWELRSVNGKGLDIRLRLPAGFDQLDQAVRERAGAMLSRGSVQIGLSLQREASATALRVNEDLLASILDLVRRIEGTVPAAPPTLDGILAIRGVLETVEVEDDPQTAAALGERLMADLEIALGEMVAARAREGAAIGAVLMARMDEIDRLRSEAEAAPARKPEAIRRRLAEQVATLLDASSSFDPDRLHQEAILLATKADIREELDRLQTHVAAARVLLSEGGAVGRKLDFLAQEFNRETNTLCSKANDRSLTAIGLDMKAAVDQLREQVQNLE</sequence>
<evidence type="ECO:0000313" key="9">
    <source>
        <dbReference type="Proteomes" id="UP001241603"/>
    </source>
</evidence>
<feature type="domain" description="Endoribonuclease YicC-like C-terminal" evidence="7">
    <location>
        <begin position="188"/>
        <end position="302"/>
    </location>
</feature>
<organism evidence="8 9">
    <name type="scientific">Kaistia dalseonensis</name>
    <dbReference type="NCBI Taxonomy" id="410840"/>
    <lineage>
        <taxon>Bacteria</taxon>
        <taxon>Pseudomonadati</taxon>
        <taxon>Pseudomonadota</taxon>
        <taxon>Alphaproteobacteria</taxon>
        <taxon>Hyphomicrobiales</taxon>
        <taxon>Kaistiaceae</taxon>
        <taxon>Kaistia</taxon>
    </lineage>
</organism>
<evidence type="ECO:0000256" key="4">
    <source>
        <dbReference type="ARBA" id="ARBA00022801"/>
    </source>
</evidence>